<feature type="compositionally biased region" description="Polar residues" evidence="1">
    <location>
        <begin position="424"/>
        <end position="438"/>
    </location>
</feature>
<feature type="region of interest" description="Disordered" evidence="1">
    <location>
        <begin position="301"/>
        <end position="365"/>
    </location>
</feature>
<name>A0ABD3RAV5_9STRA</name>
<proteinExistence type="predicted"/>
<keyword evidence="3" id="KW-1185">Reference proteome</keyword>
<accession>A0ABD3RAV5</accession>
<dbReference type="Proteomes" id="UP001530377">
    <property type="component" value="Unassembled WGS sequence"/>
</dbReference>
<dbReference type="EMBL" id="JALLPB020000350">
    <property type="protein sequence ID" value="KAL3810144.1"/>
    <property type="molecule type" value="Genomic_DNA"/>
</dbReference>
<evidence type="ECO:0000256" key="1">
    <source>
        <dbReference type="SAM" id="MobiDB-lite"/>
    </source>
</evidence>
<evidence type="ECO:0000313" key="2">
    <source>
        <dbReference type="EMBL" id="KAL3810144.1"/>
    </source>
</evidence>
<reference evidence="2 3" key="1">
    <citation type="submission" date="2024-10" db="EMBL/GenBank/DDBJ databases">
        <title>Updated reference genomes for cyclostephanoid diatoms.</title>
        <authorList>
            <person name="Roberts W.R."/>
            <person name="Alverson A.J."/>
        </authorList>
    </citation>
    <scope>NUCLEOTIDE SEQUENCE [LARGE SCALE GENOMIC DNA]</scope>
    <source>
        <strain evidence="2 3">AJA228-03</strain>
    </source>
</reference>
<feature type="compositionally biased region" description="Polar residues" evidence="1">
    <location>
        <begin position="397"/>
        <end position="417"/>
    </location>
</feature>
<comment type="caution">
    <text evidence="2">The sequence shown here is derived from an EMBL/GenBank/DDBJ whole genome shotgun (WGS) entry which is preliminary data.</text>
</comment>
<evidence type="ECO:0000313" key="3">
    <source>
        <dbReference type="Proteomes" id="UP001530377"/>
    </source>
</evidence>
<dbReference type="AlphaFoldDB" id="A0ABD3RAV5"/>
<protein>
    <submittedName>
        <fullName evidence="2">Uncharacterized protein</fullName>
    </submittedName>
</protein>
<gene>
    <name evidence="2" type="ORF">ACHAXA_005293</name>
</gene>
<feature type="region of interest" description="Disordered" evidence="1">
    <location>
        <begin position="397"/>
        <end position="446"/>
    </location>
</feature>
<organism evidence="2 3">
    <name type="scientific">Cyclostephanos tholiformis</name>
    <dbReference type="NCBI Taxonomy" id="382380"/>
    <lineage>
        <taxon>Eukaryota</taxon>
        <taxon>Sar</taxon>
        <taxon>Stramenopiles</taxon>
        <taxon>Ochrophyta</taxon>
        <taxon>Bacillariophyta</taxon>
        <taxon>Coscinodiscophyceae</taxon>
        <taxon>Thalassiosirophycidae</taxon>
        <taxon>Stephanodiscales</taxon>
        <taxon>Stephanodiscaceae</taxon>
        <taxon>Cyclostephanos</taxon>
    </lineage>
</organism>
<sequence length="459" mass="49635">MATHAAANVLSKGPLSSALGQWMFLGFGTYVIFTGENGVSRAAQELAGLALRLATGVGREAAYLRDEAALVGRHHHHQQQQQLPHQPVVIYQSDGNGRRGGAGYWIATVVQVGLGAGACWTAYVLISNFLPDNIKEMMPVTRRFFESAVTSLGQGILRVRDALSEQILALGLKQDELSAKMDETRDGVLGLRDDLGDVRLHVDDIASAISRCERSLSDAADKQTYVSRGVSLLVRCVGDLLRPGNPEVAEELDRFGRLSSEMMEGDDFYRLEVVDKKNRDRCPSSPQGGCDLSEIGSNASFSADDCRNRRSSSLPRPRRSSSRSSPDDSRMQSSINNVVTPRHVVPMRGASNDGGGDDDGGAVANHRHTILPSPVIHSVAPGSTSRVLKMLQSFNGGVSSYSGYPTKGTQYTRSYSSPEDEVPPQSNSSSSGNVTPESDVSDPIKLEDVDELLRMVRMM</sequence>